<protein>
    <submittedName>
        <fullName evidence="1">Elongation factor Ts</fullName>
    </submittedName>
</protein>
<dbReference type="EMBL" id="PSZP01000057">
    <property type="protein sequence ID" value="TCG10360.1"/>
    <property type="molecule type" value="Genomic_DNA"/>
</dbReference>
<dbReference type="InterPro" id="IPR036402">
    <property type="entry name" value="EF-Ts_dimer_sf"/>
</dbReference>
<feature type="non-terminal residue" evidence="1">
    <location>
        <position position="1"/>
    </location>
</feature>
<accession>A0A4R0XPW2</accession>
<keyword evidence="2" id="KW-1185">Reference proteome</keyword>
<keyword evidence="1" id="KW-0251">Elongation factor</keyword>
<dbReference type="Proteomes" id="UP000291072">
    <property type="component" value="Unassembled WGS sequence"/>
</dbReference>
<dbReference type="SUPFAM" id="SSF54713">
    <property type="entry name" value="Elongation factor Ts (EF-Ts), dimerisation domain"/>
    <property type="match status" value="1"/>
</dbReference>
<keyword evidence="1" id="KW-0648">Protein biosynthesis</keyword>
<comment type="caution">
    <text evidence="1">The sequence shown here is derived from an EMBL/GenBank/DDBJ whole genome shotgun (WGS) entry which is preliminary data.</text>
</comment>
<dbReference type="AlphaFoldDB" id="A0A4R0XPW2"/>
<proteinExistence type="inferred from homology"/>
<sequence>VSKYLKGHGAKAISMARFQVGEGIVKEEADFAAEVAAQMGA</sequence>
<name>A0A4R0XPW2_9MOLU</name>
<evidence type="ECO:0000313" key="2">
    <source>
        <dbReference type="Proteomes" id="UP000291072"/>
    </source>
</evidence>
<organism evidence="1 2">
    <name type="scientific">Mycoplasma todarodis</name>
    <dbReference type="NCBI Taxonomy" id="1937191"/>
    <lineage>
        <taxon>Bacteria</taxon>
        <taxon>Bacillati</taxon>
        <taxon>Mycoplasmatota</taxon>
        <taxon>Mollicutes</taxon>
        <taxon>Mycoplasmataceae</taxon>
        <taxon>Mycoplasma</taxon>
    </lineage>
</organism>
<evidence type="ECO:0000313" key="1">
    <source>
        <dbReference type="EMBL" id="TCG10360.1"/>
    </source>
</evidence>
<dbReference type="GO" id="GO:0003746">
    <property type="term" value="F:translation elongation factor activity"/>
    <property type="evidence" value="ECO:0007669"/>
    <property type="project" value="UniProtKB-KW"/>
</dbReference>
<reference evidence="1 2" key="1">
    <citation type="submission" date="2018-02" db="EMBL/GenBank/DDBJ databases">
        <title>Mycoplasma marinum and Mycoplasma todarodis sp. nov., moderately halophilic and psychrotolerant mycoplasmas isolated from cephalopods.</title>
        <authorList>
            <person name="Viver T."/>
        </authorList>
    </citation>
    <scope>NUCLEOTIDE SEQUENCE [LARGE SCALE GENOMIC DNA]</scope>
    <source>
        <strain evidence="1 2">5H</strain>
    </source>
</reference>
<dbReference type="InterPro" id="IPR001816">
    <property type="entry name" value="Transl_elong_EFTs/EF1B"/>
</dbReference>
<gene>
    <name evidence="1" type="ORF">C4B25_04565</name>
</gene>
<dbReference type="HAMAP" id="MF_00050">
    <property type="entry name" value="EF_Ts"/>
    <property type="match status" value="1"/>
</dbReference>